<keyword evidence="1" id="KW-0805">Transcription regulation</keyword>
<reference evidence="5 6" key="1">
    <citation type="submission" date="2015-07" db="EMBL/GenBank/DDBJ databases">
        <title>High-quality draft genome sequence of Oceanobacillus caeni HM6, a bacillus isolated from a human feces.</title>
        <authorList>
            <person name="Kumar J."/>
            <person name="Verma M.K."/>
            <person name="Pandey R."/>
            <person name="Bhambi M."/>
            <person name="Chauhan N."/>
        </authorList>
    </citation>
    <scope>NUCLEOTIDE SEQUENCE [LARGE SCALE GENOMIC DNA]</scope>
    <source>
        <strain evidence="5 6">HM6</strain>
    </source>
</reference>
<name>A0ABR5MNB0_9BACI</name>
<evidence type="ECO:0000256" key="3">
    <source>
        <dbReference type="ARBA" id="ARBA00023163"/>
    </source>
</evidence>
<dbReference type="InterPro" id="IPR011991">
    <property type="entry name" value="ArsR-like_HTH"/>
</dbReference>
<evidence type="ECO:0000313" key="5">
    <source>
        <dbReference type="EMBL" id="KPH78701.1"/>
    </source>
</evidence>
<dbReference type="SUPFAM" id="SSF46785">
    <property type="entry name" value="Winged helix' DNA-binding domain"/>
    <property type="match status" value="1"/>
</dbReference>
<dbReference type="PANTHER" id="PTHR38600">
    <property type="entry name" value="TRANSCRIPTIONAL REGULATORY PROTEIN"/>
    <property type="match status" value="1"/>
</dbReference>
<evidence type="ECO:0000256" key="1">
    <source>
        <dbReference type="ARBA" id="ARBA00023015"/>
    </source>
</evidence>
<keyword evidence="2" id="KW-0238">DNA-binding</keyword>
<keyword evidence="3" id="KW-0804">Transcription</keyword>
<dbReference type="PANTHER" id="PTHR38600:SF2">
    <property type="entry name" value="SLL0088 PROTEIN"/>
    <property type="match status" value="1"/>
</dbReference>
<dbReference type="Pfam" id="PF08220">
    <property type="entry name" value="HTH_DeoR"/>
    <property type="match status" value="1"/>
</dbReference>
<evidence type="ECO:0000256" key="2">
    <source>
        <dbReference type="ARBA" id="ARBA00023125"/>
    </source>
</evidence>
<feature type="domain" description="HTH deoR-type" evidence="4">
    <location>
        <begin position="9"/>
        <end position="52"/>
    </location>
</feature>
<evidence type="ECO:0000313" key="6">
    <source>
        <dbReference type="Proteomes" id="UP000037854"/>
    </source>
</evidence>
<dbReference type="CDD" id="cd00090">
    <property type="entry name" value="HTH_ARSR"/>
    <property type="match status" value="1"/>
</dbReference>
<sequence>MGKKMPPKQRILHLLKKNHSMAIGEIMEYFTISEVAVRKHIHELEKQGLLTKKAYSQSIGRPYYQYTLTKAGHETFPNQLKTLPLDLLKDLEELQGSEIVNDLFKKRMQRETDYYESCITSETLPDRINQVVQVQNDNGYLVEVEKTEKGDYEIRNYNCPILNIASEYHQVCENEITMLEKLFSDGTVSVHSLITKGSHVCKWTIKTS</sequence>
<dbReference type="EMBL" id="LGTK01000002">
    <property type="protein sequence ID" value="KPH78701.1"/>
    <property type="molecule type" value="Genomic_DNA"/>
</dbReference>
<protein>
    <recommendedName>
        <fullName evidence="4">HTH deoR-type domain-containing protein</fullName>
    </recommendedName>
</protein>
<accession>A0ABR5MNB0</accession>
<gene>
    <name evidence="5" type="ORF">AFL42_00900</name>
</gene>
<evidence type="ECO:0000259" key="4">
    <source>
        <dbReference type="Pfam" id="PF08220"/>
    </source>
</evidence>
<dbReference type="Gene3D" id="1.10.10.10">
    <property type="entry name" value="Winged helix-like DNA-binding domain superfamily/Winged helix DNA-binding domain"/>
    <property type="match status" value="1"/>
</dbReference>
<keyword evidence="6" id="KW-1185">Reference proteome</keyword>
<dbReference type="InterPro" id="IPR036388">
    <property type="entry name" value="WH-like_DNA-bd_sf"/>
</dbReference>
<organism evidence="5 6">
    <name type="scientific">Oceanobacillus caeni</name>
    <dbReference type="NCBI Taxonomy" id="405946"/>
    <lineage>
        <taxon>Bacteria</taxon>
        <taxon>Bacillati</taxon>
        <taxon>Bacillota</taxon>
        <taxon>Bacilli</taxon>
        <taxon>Bacillales</taxon>
        <taxon>Bacillaceae</taxon>
        <taxon>Oceanobacillus</taxon>
    </lineage>
</organism>
<dbReference type="InterPro" id="IPR036390">
    <property type="entry name" value="WH_DNA-bd_sf"/>
</dbReference>
<proteinExistence type="predicted"/>
<comment type="caution">
    <text evidence="5">The sequence shown here is derived from an EMBL/GenBank/DDBJ whole genome shotgun (WGS) entry which is preliminary data.</text>
</comment>
<dbReference type="RefSeq" id="WP_047184622.1">
    <property type="nucleotide sequence ID" value="NZ_JAHHXM010000037.1"/>
</dbReference>
<dbReference type="Proteomes" id="UP000037854">
    <property type="component" value="Unassembled WGS sequence"/>
</dbReference>
<dbReference type="InterPro" id="IPR001034">
    <property type="entry name" value="DeoR_HTH"/>
</dbReference>